<proteinExistence type="predicted"/>
<dbReference type="Pfam" id="PF04350">
    <property type="entry name" value="PilO"/>
    <property type="match status" value="1"/>
</dbReference>
<evidence type="ECO:0000313" key="2">
    <source>
        <dbReference type="Proteomes" id="UP000230778"/>
    </source>
</evidence>
<dbReference type="Gene3D" id="3.30.70.60">
    <property type="match status" value="1"/>
</dbReference>
<gene>
    <name evidence="1" type="ORF">COW72_01255</name>
</gene>
<reference evidence="1 2" key="1">
    <citation type="submission" date="2017-09" db="EMBL/GenBank/DDBJ databases">
        <title>Depth-based differentiation of microbial function through sediment-hosted aquifers and enrichment of novel symbionts in the deep terrestrial subsurface.</title>
        <authorList>
            <person name="Probst A.J."/>
            <person name="Ladd B."/>
            <person name="Jarett J.K."/>
            <person name="Geller-Mcgrath D.E."/>
            <person name="Sieber C.M."/>
            <person name="Emerson J.B."/>
            <person name="Anantharaman K."/>
            <person name="Thomas B.C."/>
            <person name="Malmstrom R."/>
            <person name="Stieglmeier M."/>
            <person name="Klingl A."/>
            <person name="Woyke T."/>
            <person name="Ryan C.M."/>
            <person name="Banfield J.F."/>
        </authorList>
    </citation>
    <scope>NUCLEOTIDE SEQUENCE [LARGE SCALE GENOMIC DNA]</scope>
    <source>
        <strain evidence="1">CG18_big_fil_WC_8_21_14_2_50_37_10</strain>
    </source>
</reference>
<dbReference type="AlphaFoldDB" id="A0A2H0FMN8"/>
<dbReference type="GO" id="GO:0043683">
    <property type="term" value="P:type IV pilus assembly"/>
    <property type="evidence" value="ECO:0007669"/>
    <property type="project" value="InterPro"/>
</dbReference>
<accession>A0A2H0FMN8</accession>
<name>A0A2H0FMN8_9BACT</name>
<organism evidence="1 2">
    <name type="scientific">Candidatus Nealsonbacteria bacterium CG18_big_fil_WC_8_21_14_2_50_37_10</name>
    <dbReference type="NCBI Taxonomy" id="1974717"/>
    <lineage>
        <taxon>Bacteria</taxon>
        <taxon>Candidatus Nealsoniibacteriota</taxon>
    </lineage>
</organism>
<feature type="non-terminal residue" evidence="1">
    <location>
        <position position="151"/>
    </location>
</feature>
<protein>
    <recommendedName>
        <fullName evidence="3">Pilus assembly protein PilO</fullName>
    </recommendedName>
</protein>
<comment type="caution">
    <text evidence="1">The sequence shown here is derived from an EMBL/GenBank/DDBJ whole genome shotgun (WGS) entry which is preliminary data.</text>
</comment>
<evidence type="ECO:0000313" key="1">
    <source>
        <dbReference type="EMBL" id="PIQ07140.1"/>
    </source>
</evidence>
<dbReference type="EMBL" id="PCUC01000064">
    <property type="protein sequence ID" value="PIQ07140.1"/>
    <property type="molecule type" value="Genomic_DNA"/>
</dbReference>
<dbReference type="Proteomes" id="UP000230778">
    <property type="component" value="Unassembled WGS sequence"/>
</dbReference>
<dbReference type="InterPro" id="IPR014717">
    <property type="entry name" value="Transl_elong_EF1B/ribsomal_bS6"/>
</dbReference>
<dbReference type="GO" id="GO:0043107">
    <property type="term" value="P:type IV pilus-dependent motility"/>
    <property type="evidence" value="ECO:0007669"/>
    <property type="project" value="InterPro"/>
</dbReference>
<dbReference type="InterPro" id="IPR007445">
    <property type="entry name" value="PilO"/>
</dbReference>
<evidence type="ECO:0008006" key="3">
    <source>
        <dbReference type="Google" id="ProtNLM"/>
    </source>
</evidence>
<sequence length="151" mass="16987">MPRPLLIIIGLFLMLILAVGFTFPKYKNLTLLQLKVKERGVDLQLEKEYFSKLTETSEKLKKYEESLAKINSALSPDPRLPALFNFLQTAASQNGLVLKKIAPSPTNPLKEELLKEGWSPKIRETGVNLTVAGAYSSFKNFISTLEKTSRM</sequence>